<gene>
    <name evidence="3 4" type="primary">ureD</name>
    <name evidence="4" type="ORF">GCM10011322_34500</name>
</gene>
<evidence type="ECO:0000313" key="4">
    <source>
        <dbReference type="EMBL" id="GGK44424.1"/>
    </source>
</evidence>
<dbReference type="GO" id="GO:0016151">
    <property type="term" value="F:nickel cation binding"/>
    <property type="evidence" value="ECO:0007669"/>
    <property type="project" value="UniProtKB-UniRule"/>
</dbReference>
<accession>A0A917QD36</accession>
<proteinExistence type="inferred from homology"/>
<keyword evidence="5" id="KW-1185">Reference proteome</keyword>
<dbReference type="InterPro" id="IPR002669">
    <property type="entry name" value="UreD"/>
</dbReference>
<name>A0A917QD36_9HYPH</name>
<dbReference type="HAMAP" id="MF_01384">
    <property type="entry name" value="UreD"/>
    <property type="match status" value="1"/>
</dbReference>
<evidence type="ECO:0000256" key="1">
    <source>
        <dbReference type="ARBA" id="ARBA00007177"/>
    </source>
</evidence>
<evidence type="ECO:0000256" key="2">
    <source>
        <dbReference type="ARBA" id="ARBA00023186"/>
    </source>
</evidence>
<keyword evidence="3" id="KW-0963">Cytoplasm</keyword>
<dbReference type="Pfam" id="PF01774">
    <property type="entry name" value="UreD"/>
    <property type="match status" value="1"/>
</dbReference>
<dbReference type="Proteomes" id="UP000600449">
    <property type="component" value="Unassembled WGS sequence"/>
</dbReference>
<comment type="subcellular location">
    <subcellularLocation>
        <location evidence="3">Cytoplasm</location>
    </subcellularLocation>
</comment>
<dbReference type="PANTHER" id="PTHR33643:SF1">
    <property type="entry name" value="UREASE ACCESSORY PROTEIN D"/>
    <property type="match status" value="1"/>
</dbReference>
<dbReference type="GO" id="GO:0005737">
    <property type="term" value="C:cytoplasm"/>
    <property type="evidence" value="ECO:0007669"/>
    <property type="project" value="UniProtKB-SubCell"/>
</dbReference>
<comment type="similarity">
    <text evidence="1 3">Belongs to the UreD family.</text>
</comment>
<dbReference type="EMBL" id="BMMF01000011">
    <property type="protein sequence ID" value="GGK44424.1"/>
    <property type="molecule type" value="Genomic_DNA"/>
</dbReference>
<reference evidence="4 5" key="1">
    <citation type="journal article" date="2014" name="Int. J. Syst. Evol. Microbiol.">
        <title>Complete genome sequence of Corynebacterium casei LMG S-19264T (=DSM 44701T), isolated from a smear-ripened cheese.</title>
        <authorList>
            <consortium name="US DOE Joint Genome Institute (JGI-PGF)"/>
            <person name="Walter F."/>
            <person name="Albersmeier A."/>
            <person name="Kalinowski J."/>
            <person name="Ruckert C."/>
        </authorList>
    </citation>
    <scope>NUCLEOTIDE SEQUENCE [LARGE SCALE GENOMIC DNA]</scope>
    <source>
        <strain evidence="4 5">CGMCC 1.9161</strain>
    </source>
</reference>
<evidence type="ECO:0000313" key="5">
    <source>
        <dbReference type="Proteomes" id="UP000600449"/>
    </source>
</evidence>
<evidence type="ECO:0000256" key="3">
    <source>
        <dbReference type="HAMAP-Rule" id="MF_01384"/>
    </source>
</evidence>
<keyword evidence="3" id="KW-0996">Nickel insertion</keyword>
<comment type="subunit">
    <text evidence="3">UreD, UreF and UreG form a complex that acts as a GTP-hydrolysis-dependent molecular chaperone, activating the urease apoprotein by helping to assemble the nickel containing metallocenter of UreC. The UreE protein probably delivers the nickel.</text>
</comment>
<sequence length="291" mass="31018">MAARTETRFMLMTRPELDHAPPRWIRAAGGVRVEIGATARGSAPIRVAERGGYRVRFVGGARRGEPLCEGVYLNTGGGLAGGDSLGLDVVLAAGTRATLTTQAAEKIYRAQGDDTTIRVDLELGAGAALDWLPQEQILFDGARLARTIDVSLAADSRLLLVEGCVFGRLAMGETMREGMLRDRWRVRRAGRLVFAEDVRLEGAVSEALARPACGAGARALATVLLVSPDAEGRVEEARAALRDAGAECAAGGVDGMLLARFVAGDPQRLRADLARFLERLSGRPLPRSWST</sequence>
<dbReference type="PANTHER" id="PTHR33643">
    <property type="entry name" value="UREASE ACCESSORY PROTEIN D"/>
    <property type="match status" value="1"/>
</dbReference>
<protein>
    <recommendedName>
        <fullName evidence="3">Urease accessory protein UreD</fullName>
    </recommendedName>
</protein>
<comment type="function">
    <text evidence="3">Required for maturation of urease via the functional incorporation of the urease nickel metallocenter.</text>
</comment>
<comment type="caution">
    <text evidence="4">The sequence shown here is derived from an EMBL/GenBank/DDBJ whole genome shotgun (WGS) entry which is preliminary data.</text>
</comment>
<dbReference type="AlphaFoldDB" id="A0A917QD36"/>
<keyword evidence="2 3" id="KW-0143">Chaperone</keyword>
<organism evidence="4 5">
    <name type="scientific">Salinarimonas ramus</name>
    <dbReference type="NCBI Taxonomy" id="690164"/>
    <lineage>
        <taxon>Bacteria</taxon>
        <taxon>Pseudomonadati</taxon>
        <taxon>Pseudomonadota</taxon>
        <taxon>Alphaproteobacteria</taxon>
        <taxon>Hyphomicrobiales</taxon>
        <taxon>Salinarimonadaceae</taxon>
        <taxon>Salinarimonas</taxon>
    </lineage>
</organism>